<keyword evidence="2" id="KW-1185">Reference proteome</keyword>
<evidence type="ECO:0000313" key="2">
    <source>
        <dbReference type="Proteomes" id="UP001148737"/>
    </source>
</evidence>
<accession>A0ACC1QXN3</accession>
<dbReference type="Proteomes" id="UP001148737">
    <property type="component" value="Unassembled WGS sequence"/>
</dbReference>
<comment type="caution">
    <text evidence="1">The sequence shown here is derived from an EMBL/GenBank/DDBJ whole genome shotgun (WGS) entry which is preliminary data.</text>
</comment>
<gene>
    <name evidence="1" type="ORF">NLG97_g3795</name>
</gene>
<proteinExistence type="predicted"/>
<sequence length="379" mass="43331">MAVFEQLVADPAQAGSQSQSLLYKLPLEVRTAVYQFVYPEHILHFRRNFMAKDHNKPYCHANWCVTTGENQLGRHTMHFPDEEVLLEWFRLTPKVHTDAITSVRLTGLCVVWPLPEDFKSAWTTLASLPNLRHIGARITGCELDEAWTLDEQTAMAEPMKEIQQSSLQSFDIIFNIGDTWFPDDYYIRISYNLLNWDMFSFDQAGFPSLFDGMHPRCRIIGMNGFIFNRPVRDDMPTREQLCNWMSWFCAHAAYGAIYPPGYDSDEVGGKYAAAAAAAENDEIDETAVLEKARDERERLQTEYLPDSVGEQAVDPVAWDLAAINRVVDVLDSTPNRWPRAGRWTFPEKPSWIENGTLAKPHEFPPMEYGGGSDEDEFSD</sequence>
<organism evidence="1 2">
    <name type="scientific">Lecanicillium saksenae</name>
    <dbReference type="NCBI Taxonomy" id="468837"/>
    <lineage>
        <taxon>Eukaryota</taxon>
        <taxon>Fungi</taxon>
        <taxon>Dikarya</taxon>
        <taxon>Ascomycota</taxon>
        <taxon>Pezizomycotina</taxon>
        <taxon>Sordariomycetes</taxon>
        <taxon>Hypocreomycetidae</taxon>
        <taxon>Hypocreales</taxon>
        <taxon>Cordycipitaceae</taxon>
        <taxon>Lecanicillium</taxon>
    </lineage>
</organism>
<dbReference type="EMBL" id="JANAKD010000336">
    <property type="protein sequence ID" value="KAJ3494869.1"/>
    <property type="molecule type" value="Genomic_DNA"/>
</dbReference>
<name>A0ACC1QXN3_9HYPO</name>
<reference evidence="1" key="1">
    <citation type="submission" date="2022-07" db="EMBL/GenBank/DDBJ databases">
        <title>Genome Sequence of Lecanicillium saksenae.</title>
        <authorList>
            <person name="Buettner E."/>
        </authorList>
    </citation>
    <scope>NUCLEOTIDE SEQUENCE</scope>
    <source>
        <strain evidence="1">VT-O1</strain>
    </source>
</reference>
<evidence type="ECO:0000313" key="1">
    <source>
        <dbReference type="EMBL" id="KAJ3494869.1"/>
    </source>
</evidence>
<protein>
    <submittedName>
        <fullName evidence="1">Uncharacterized protein</fullName>
    </submittedName>
</protein>